<gene>
    <name evidence="2" type="ORF">CBR_g37399</name>
</gene>
<organism evidence="2 3">
    <name type="scientific">Chara braunii</name>
    <name type="common">Braun's stonewort</name>
    <dbReference type="NCBI Taxonomy" id="69332"/>
    <lineage>
        <taxon>Eukaryota</taxon>
        <taxon>Viridiplantae</taxon>
        <taxon>Streptophyta</taxon>
        <taxon>Charophyceae</taxon>
        <taxon>Charales</taxon>
        <taxon>Characeae</taxon>
        <taxon>Chara</taxon>
    </lineage>
</organism>
<dbReference type="Gramene" id="GBG83594">
    <property type="protein sequence ID" value="GBG83594"/>
    <property type="gene ID" value="CBR_g37399"/>
</dbReference>
<name>A0A388LMS3_CHABU</name>
<dbReference type="SUPFAM" id="SSF48371">
    <property type="entry name" value="ARM repeat"/>
    <property type="match status" value="1"/>
</dbReference>
<accession>A0A388LMS3</accession>
<evidence type="ECO:0000259" key="1">
    <source>
        <dbReference type="Pfam" id="PF23227"/>
    </source>
</evidence>
<feature type="domain" description="Maestro/Maestro-like HEAT-repeats" evidence="1">
    <location>
        <begin position="6"/>
        <end position="95"/>
    </location>
</feature>
<sequence>LKYNDFLQDITRHLASQFPDHTDIYMTAALQAFESQWPVVQANAAYFSGCLQSQLSDKKPIAVFLPQVTSALVRMTAGTSSAVVRAKSAAALSFLLRDIPPLS</sequence>
<comment type="caution">
    <text evidence="2">The sequence shown here is derived from an EMBL/GenBank/DDBJ whole genome shotgun (WGS) entry which is preliminary data.</text>
</comment>
<dbReference type="InterPro" id="IPR055406">
    <property type="entry name" value="HEAT_Maestro"/>
</dbReference>
<dbReference type="AlphaFoldDB" id="A0A388LMS3"/>
<proteinExistence type="predicted"/>
<dbReference type="EMBL" id="BFEA01000445">
    <property type="protein sequence ID" value="GBG83594.1"/>
    <property type="molecule type" value="Genomic_DNA"/>
</dbReference>
<reference evidence="2 3" key="1">
    <citation type="journal article" date="2018" name="Cell">
        <title>The Chara Genome: Secondary Complexity and Implications for Plant Terrestrialization.</title>
        <authorList>
            <person name="Nishiyama T."/>
            <person name="Sakayama H."/>
            <person name="Vries J.D."/>
            <person name="Buschmann H."/>
            <person name="Saint-Marcoux D."/>
            <person name="Ullrich K.K."/>
            <person name="Haas F.B."/>
            <person name="Vanderstraeten L."/>
            <person name="Becker D."/>
            <person name="Lang D."/>
            <person name="Vosolsobe S."/>
            <person name="Rombauts S."/>
            <person name="Wilhelmsson P.K.I."/>
            <person name="Janitza P."/>
            <person name="Kern R."/>
            <person name="Heyl A."/>
            <person name="Rumpler F."/>
            <person name="Villalobos L.I.A.C."/>
            <person name="Clay J.M."/>
            <person name="Skokan R."/>
            <person name="Toyoda A."/>
            <person name="Suzuki Y."/>
            <person name="Kagoshima H."/>
            <person name="Schijlen E."/>
            <person name="Tajeshwar N."/>
            <person name="Catarino B."/>
            <person name="Hetherington A.J."/>
            <person name="Saltykova A."/>
            <person name="Bonnot C."/>
            <person name="Breuninger H."/>
            <person name="Symeonidi A."/>
            <person name="Radhakrishnan G.V."/>
            <person name="Van Nieuwerburgh F."/>
            <person name="Deforce D."/>
            <person name="Chang C."/>
            <person name="Karol K.G."/>
            <person name="Hedrich R."/>
            <person name="Ulvskov P."/>
            <person name="Glockner G."/>
            <person name="Delwiche C.F."/>
            <person name="Petrasek J."/>
            <person name="Van de Peer Y."/>
            <person name="Friml J."/>
            <person name="Beilby M."/>
            <person name="Dolan L."/>
            <person name="Kohara Y."/>
            <person name="Sugano S."/>
            <person name="Fujiyama A."/>
            <person name="Delaux P.-M."/>
            <person name="Quint M."/>
            <person name="TheiBen G."/>
            <person name="Hagemann M."/>
            <person name="Harholt J."/>
            <person name="Dunand C."/>
            <person name="Zachgo S."/>
            <person name="Langdale J."/>
            <person name="Maumus F."/>
            <person name="Straeten D.V.D."/>
            <person name="Gould S.B."/>
            <person name="Rensing S.A."/>
        </authorList>
    </citation>
    <scope>NUCLEOTIDE SEQUENCE [LARGE SCALE GENOMIC DNA]</scope>
    <source>
        <strain evidence="2 3">S276</strain>
    </source>
</reference>
<dbReference type="Pfam" id="PF23227">
    <property type="entry name" value="HEAT_MROH2B_C"/>
    <property type="match status" value="1"/>
</dbReference>
<dbReference type="OMA" id="HILADYH"/>
<feature type="non-terminal residue" evidence="2">
    <location>
        <position position="1"/>
    </location>
</feature>
<evidence type="ECO:0000313" key="3">
    <source>
        <dbReference type="Proteomes" id="UP000265515"/>
    </source>
</evidence>
<dbReference type="Proteomes" id="UP000265515">
    <property type="component" value="Unassembled WGS sequence"/>
</dbReference>
<protein>
    <recommendedName>
        <fullName evidence="1">Maestro/Maestro-like HEAT-repeats domain-containing protein</fullName>
    </recommendedName>
</protein>
<dbReference type="OrthoDB" id="1884734at2759"/>
<dbReference type="InterPro" id="IPR016024">
    <property type="entry name" value="ARM-type_fold"/>
</dbReference>
<keyword evidence="3" id="KW-1185">Reference proteome</keyword>
<evidence type="ECO:0000313" key="2">
    <source>
        <dbReference type="EMBL" id="GBG83594.1"/>
    </source>
</evidence>